<feature type="transmembrane region" description="Helical" evidence="6">
    <location>
        <begin position="386"/>
        <end position="408"/>
    </location>
</feature>
<evidence type="ECO:0000259" key="7">
    <source>
        <dbReference type="Pfam" id="PF02687"/>
    </source>
</evidence>
<feature type="domain" description="ABC3 transporter permease C-terminal" evidence="7">
    <location>
        <begin position="296"/>
        <end position="411"/>
    </location>
</feature>
<dbReference type="Pfam" id="PF12704">
    <property type="entry name" value="MacB_PCD"/>
    <property type="match status" value="1"/>
</dbReference>
<feature type="transmembrane region" description="Helical" evidence="6">
    <location>
        <begin position="711"/>
        <end position="741"/>
    </location>
</feature>
<feature type="transmembrane region" description="Helical" evidence="6">
    <location>
        <begin position="291"/>
        <end position="318"/>
    </location>
</feature>
<dbReference type="InterPro" id="IPR025857">
    <property type="entry name" value="MacB_PCD"/>
</dbReference>
<feature type="transmembrane region" description="Helical" evidence="6">
    <location>
        <begin position="339"/>
        <end position="366"/>
    </location>
</feature>
<keyword evidence="5 6" id="KW-0472">Membrane</keyword>
<evidence type="ECO:0000313" key="9">
    <source>
        <dbReference type="EMBL" id="QSE95870.1"/>
    </source>
</evidence>
<keyword evidence="4 6" id="KW-1133">Transmembrane helix</keyword>
<evidence type="ECO:0000256" key="6">
    <source>
        <dbReference type="SAM" id="Phobius"/>
    </source>
</evidence>
<evidence type="ECO:0000256" key="5">
    <source>
        <dbReference type="ARBA" id="ARBA00023136"/>
    </source>
</evidence>
<dbReference type="AlphaFoldDB" id="A0A974WGW6"/>
<dbReference type="PANTHER" id="PTHR30572:SF18">
    <property type="entry name" value="ABC-TYPE MACROLIDE FAMILY EXPORT SYSTEM PERMEASE COMPONENT 2"/>
    <property type="match status" value="1"/>
</dbReference>
<feature type="transmembrane region" description="Helical" evidence="6">
    <location>
        <begin position="674"/>
        <end position="699"/>
    </location>
</feature>
<feature type="transmembrane region" description="Helical" evidence="6">
    <location>
        <begin position="21"/>
        <end position="44"/>
    </location>
</feature>
<organism evidence="9 10">
    <name type="scientific">Fulvivirga lutea</name>
    <dbReference type="NCBI Taxonomy" id="2810512"/>
    <lineage>
        <taxon>Bacteria</taxon>
        <taxon>Pseudomonadati</taxon>
        <taxon>Bacteroidota</taxon>
        <taxon>Cytophagia</taxon>
        <taxon>Cytophagales</taxon>
        <taxon>Fulvivirgaceae</taxon>
        <taxon>Fulvivirga</taxon>
    </lineage>
</organism>
<dbReference type="Proteomes" id="UP000662783">
    <property type="component" value="Chromosome"/>
</dbReference>
<reference evidence="9" key="1">
    <citation type="submission" date="2021-02" db="EMBL/GenBank/DDBJ databases">
        <title>Fulvivirga sp. S481 isolated from sea water.</title>
        <authorList>
            <person name="Bae S.S."/>
            <person name="Baek K."/>
        </authorList>
    </citation>
    <scope>NUCLEOTIDE SEQUENCE</scope>
    <source>
        <strain evidence="9">S481</strain>
    </source>
</reference>
<dbReference type="GO" id="GO:0005886">
    <property type="term" value="C:plasma membrane"/>
    <property type="evidence" value="ECO:0007669"/>
    <property type="project" value="UniProtKB-SubCell"/>
</dbReference>
<evidence type="ECO:0000256" key="2">
    <source>
        <dbReference type="ARBA" id="ARBA00022475"/>
    </source>
</evidence>
<evidence type="ECO:0000256" key="1">
    <source>
        <dbReference type="ARBA" id="ARBA00004651"/>
    </source>
</evidence>
<keyword evidence="3 6" id="KW-0812">Transmembrane</keyword>
<name>A0A974WGW6_9BACT</name>
<evidence type="ECO:0000256" key="3">
    <source>
        <dbReference type="ARBA" id="ARBA00022692"/>
    </source>
</evidence>
<dbReference type="RefSeq" id="WP_205720383.1">
    <property type="nucleotide sequence ID" value="NZ_CP070608.1"/>
</dbReference>
<comment type="subcellular location">
    <subcellularLocation>
        <location evidence="1">Cell membrane</location>
        <topology evidence="1">Multi-pass membrane protein</topology>
    </subcellularLocation>
</comment>
<proteinExistence type="predicted"/>
<evidence type="ECO:0000256" key="4">
    <source>
        <dbReference type="ARBA" id="ARBA00022989"/>
    </source>
</evidence>
<feature type="domain" description="MacB-like periplasmic core" evidence="8">
    <location>
        <begin position="20"/>
        <end position="245"/>
    </location>
</feature>
<feature type="transmembrane region" description="Helical" evidence="6">
    <location>
        <begin position="761"/>
        <end position="781"/>
    </location>
</feature>
<keyword evidence="2" id="KW-1003">Cell membrane</keyword>
<dbReference type="GO" id="GO:0022857">
    <property type="term" value="F:transmembrane transporter activity"/>
    <property type="evidence" value="ECO:0007669"/>
    <property type="project" value="TreeGrafter"/>
</dbReference>
<evidence type="ECO:0000313" key="10">
    <source>
        <dbReference type="Proteomes" id="UP000662783"/>
    </source>
</evidence>
<dbReference type="EMBL" id="CP070608">
    <property type="protein sequence ID" value="QSE95870.1"/>
    <property type="molecule type" value="Genomic_DNA"/>
</dbReference>
<evidence type="ECO:0000259" key="8">
    <source>
        <dbReference type="Pfam" id="PF12704"/>
    </source>
</evidence>
<accession>A0A974WGW6</accession>
<dbReference type="InterPro" id="IPR003838">
    <property type="entry name" value="ABC3_permease_C"/>
</dbReference>
<protein>
    <submittedName>
        <fullName evidence="9">ABC transporter permease</fullName>
    </submittedName>
</protein>
<sequence length="798" mass="89257">MIRNYLITTLRNVYRNRVNSFLNIFGLSLGITSSIVLFLLYSYYVSFDTFQSNYDNIYRLVTESDGAGGNRDYNPGVAPPLTDAFAEDFESIDAITLVIDLYGPQLFYLPSTDKIFDESYELRLAYSTQSYFNIFDLDILKGNPENMLSTANQVVISERLAQKYFGEADPLNKVIQHQKNTDYVVTGVFANPPKNSDFPFEMILSYQTIKKEHLKRGWRSVTSNDQCYLLIKDKQQLAQIKSGLDAFVKKYYGKTPEEHDNRVISLQPLSNLHFNAQYDNFSYETMTDSDLLIIVLVAIFLIITSCINFVNLSTAIAVKRSKEVGVRKTLGGTRSELIFQFLGESFALTFISVALSLGLTELFLLYINPYLELSLDLNLIGNLNHLLFVVILLVSVTLAAGLYPAFVLSSFKPAIALKNNINSASSSKFSLRKALVVFQFLISQVFIIATIVMAYQMHYVMNKDLGFKSDAILNVELPGSDHQKKHILKSQLQGIEGVEMVSLAGTNPASSSIGVTNISISGVEGEFDVSIKHADNQYIDVFQIPLLEGKNIGASDTISGIMVSKELLRLAGLDNAEDVVGREVKIYGKKVPITGVIDDFNSLSLNHELIPVIVYSQLPSYRIACIQVKMANVNATLTKIEQTWKKLYPEYNFDYSFLDEQLAEFYEGYQRLSVVFTIFSGIAIFIGCLGLYGLTAFTVNQKTKEIGIRKVLGASVVSILMLFSKEFFTLVIVAFVFALPISWYMTDGLLQEFHYKIELSPLIYAAGFFATLLIAIITAGYKSGKAAMANPVQSLRDE</sequence>
<gene>
    <name evidence="9" type="ORF">JR347_09580</name>
</gene>
<feature type="domain" description="ABC3 transporter permease C-terminal" evidence="7">
    <location>
        <begin position="678"/>
        <end position="788"/>
    </location>
</feature>
<dbReference type="PANTHER" id="PTHR30572">
    <property type="entry name" value="MEMBRANE COMPONENT OF TRANSPORTER-RELATED"/>
    <property type="match status" value="1"/>
</dbReference>
<keyword evidence="10" id="KW-1185">Reference proteome</keyword>
<dbReference type="KEGG" id="fuv:JR347_09580"/>
<dbReference type="InterPro" id="IPR050250">
    <property type="entry name" value="Macrolide_Exporter_MacB"/>
</dbReference>
<feature type="transmembrane region" description="Helical" evidence="6">
    <location>
        <begin position="434"/>
        <end position="455"/>
    </location>
</feature>
<dbReference type="Pfam" id="PF02687">
    <property type="entry name" value="FtsX"/>
    <property type="match status" value="2"/>
</dbReference>